<dbReference type="PRINTS" id="PR00180">
    <property type="entry name" value="CRETINALDHBP"/>
</dbReference>
<organism evidence="2">
    <name type="scientific">Bactrocera latifrons</name>
    <name type="common">Malaysian fruit fly</name>
    <name type="synonym">Chaetodacus latifrons</name>
    <dbReference type="NCBI Taxonomy" id="174628"/>
    <lineage>
        <taxon>Eukaryota</taxon>
        <taxon>Metazoa</taxon>
        <taxon>Ecdysozoa</taxon>
        <taxon>Arthropoda</taxon>
        <taxon>Hexapoda</taxon>
        <taxon>Insecta</taxon>
        <taxon>Pterygota</taxon>
        <taxon>Neoptera</taxon>
        <taxon>Endopterygota</taxon>
        <taxon>Diptera</taxon>
        <taxon>Brachycera</taxon>
        <taxon>Muscomorpha</taxon>
        <taxon>Tephritoidea</taxon>
        <taxon>Tephritidae</taxon>
        <taxon>Bactrocera</taxon>
        <taxon>Bactrocera</taxon>
    </lineage>
</organism>
<dbReference type="PANTHER" id="PTHR10174:SF216">
    <property type="entry name" value="CRAL-TRIO DOMAIN-CONTAINING PROTEIN-RELATED"/>
    <property type="match status" value="1"/>
</dbReference>
<evidence type="ECO:0000313" key="2">
    <source>
        <dbReference type="EMBL" id="JAI42647.1"/>
    </source>
</evidence>
<sequence>MAAIRPLSAELQKIAIEELNEVPERVPQDIAALRDWIEKQSHLRARTDDQFLVSFLRGCKYSLEKAKSKIDYFYTIRTMLPHIFGNNTLADPKNLLIAQSGGIVALPKTLGVGGPVIGFSRYKIIDDLPITVKDYCRYIAMVTDRTIVGADAYVIGGYMEIVDVDKVGMSAMSKFDPVTGKQFSTYCMKGSAIRIKGIHIINAPKEAYTALNIIRNLFPANIKERYFIHRNMADLYKYVPKQYLPIEYGGSNGSLSDLTKKLVDDLRDFNYYFKENDKYGVDENLRQGQSMDMNSIFGLEGTFRKLDID</sequence>
<feature type="domain" description="CRAL-TRIO" evidence="1">
    <location>
        <begin position="91"/>
        <end position="256"/>
    </location>
</feature>
<proteinExistence type="predicted"/>
<dbReference type="Pfam" id="PF00650">
    <property type="entry name" value="CRAL_TRIO"/>
    <property type="match status" value="1"/>
</dbReference>
<dbReference type="GO" id="GO:0016020">
    <property type="term" value="C:membrane"/>
    <property type="evidence" value="ECO:0007669"/>
    <property type="project" value="TreeGrafter"/>
</dbReference>
<dbReference type="EMBL" id="GDHF01009667">
    <property type="protein sequence ID" value="JAI42647.1"/>
    <property type="molecule type" value="Transcribed_RNA"/>
</dbReference>
<dbReference type="SUPFAM" id="SSF52087">
    <property type="entry name" value="CRAL/TRIO domain"/>
    <property type="match status" value="1"/>
</dbReference>
<dbReference type="InterPro" id="IPR001251">
    <property type="entry name" value="CRAL-TRIO_dom"/>
</dbReference>
<dbReference type="PANTHER" id="PTHR10174">
    <property type="entry name" value="ALPHA-TOCOPHEROL TRANSFER PROTEIN-RELATED"/>
    <property type="match status" value="1"/>
</dbReference>
<dbReference type="PROSITE" id="PS50191">
    <property type="entry name" value="CRAL_TRIO"/>
    <property type="match status" value="1"/>
</dbReference>
<dbReference type="InterPro" id="IPR036273">
    <property type="entry name" value="CRAL/TRIO_N_dom_sf"/>
</dbReference>
<name>A0A0K8VUS8_BACLA</name>
<reference evidence="2" key="1">
    <citation type="submission" date="2015-06" db="EMBL/GenBank/DDBJ databases">
        <authorList>
            <person name="Hoefler B.C."/>
            <person name="Straight P.D."/>
        </authorList>
    </citation>
    <scope>NUCLEOTIDE SEQUENCE</scope>
</reference>
<evidence type="ECO:0000259" key="1">
    <source>
        <dbReference type="PROSITE" id="PS50191"/>
    </source>
</evidence>
<dbReference type="InterPro" id="IPR036865">
    <property type="entry name" value="CRAL-TRIO_dom_sf"/>
</dbReference>
<accession>A0A0K8VUS8</accession>
<dbReference type="Gene3D" id="1.20.5.1200">
    <property type="entry name" value="Alpha-tocopherol transfer"/>
    <property type="match status" value="1"/>
</dbReference>
<gene>
    <name evidence="2" type="primary">TTPAL_6</name>
    <name evidence="2" type="ORF">c0_g1_i1</name>
</gene>
<dbReference type="AlphaFoldDB" id="A0A0K8VUS8"/>
<dbReference type="GO" id="GO:1902936">
    <property type="term" value="F:phosphatidylinositol bisphosphate binding"/>
    <property type="evidence" value="ECO:0007669"/>
    <property type="project" value="TreeGrafter"/>
</dbReference>
<dbReference type="OrthoDB" id="6682367at2759"/>
<dbReference type="Gene3D" id="1.10.8.20">
    <property type="entry name" value="N-terminal domain of phosphatidylinositol transfer protein sec14p"/>
    <property type="match status" value="1"/>
</dbReference>
<protein>
    <submittedName>
        <fullName evidence="2">Alpha-tocopherol transfer protein-like</fullName>
    </submittedName>
</protein>
<dbReference type="CDD" id="cd00170">
    <property type="entry name" value="SEC14"/>
    <property type="match status" value="1"/>
</dbReference>
<dbReference type="SUPFAM" id="SSF46938">
    <property type="entry name" value="CRAL/TRIO N-terminal domain"/>
    <property type="match status" value="1"/>
</dbReference>
<dbReference type="Gene3D" id="3.40.525.10">
    <property type="entry name" value="CRAL-TRIO lipid binding domain"/>
    <property type="match status" value="1"/>
</dbReference>